<dbReference type="Gene3D" id="3.10.250.10">
    <property type="entry name" value="SRCR-like domain"/>
    <property type="match status" value="3"/>
</dbReference>
<dbReference type="GeneTree" id="ENSGT00940000161029"/>
<feature type="region of interest" description="Disordered" evidence="15">
    <location>
        <begin position="525"/>
        <end position="639"/>
    </location>
</feature>
<evidence type="ECO:0000256" key="9">
    <source>
        <dbReference type="ARBA" id="ARBA00023136"/>
    </source>
</evidence>
<feature type="signal peptide" evidence="17">
    <location>
        <begin position="1"/>
        <end position="20"/>
    </location>
</feature>
<organism evidence="19 20">
    <name type="scientific">Cavia porcellus</name>
    <name type="common">Guinea pig</name>
    <dbReference type="NCBI Taxonomy" id="10141"/>
    <lineage>
        <taxon>Eukaryota</taxon>
        <taxon>Metazoa</taxon>
        <taxon>Chordata</taxon>
        <taxon>Craniata</taxon>
        <taxon>Vertebrata</taxon>
        <taxon>Euteleostomi</taxon>
        <taxon>Mammalia</taxon>
        <taxon>Eutheria</taxon>
        <taxon>Euarchontoglires</taxon>
        <taxon>Glires</taxon>
        <taxon>Rodentia</taxon>
        <taxon>Hystricomorpha</taxon>
        <taxon>Caviidae</taxon>
        <taxon>Cavia</taxon>
    </lineage>
</organism>
<dbReference type="VEuPathDB" id="HostDB:ENSCPOG00000012789"/>
<evidence type="ECO:0000313" key="19">
    <source>
        <dbReference type="Ensembl" id="ENSCPOP00000026774.1"/>
    </source>
</evidence>
<keyword evidence="2" id="KW-1003">Cell membrane</keyword>
<dbReference type="FunFam" id="3.10.250.10:FF:000017">
    <property type="entry name" value="CD6 molecule"/>
    <property type="match status" value="1"/>
</dbReference>
<dbReference type="Ensembl" id="ENSCPOT00000040761.1">
    <property type="protein sequence ID" value="ENSCPOP00000026774.1"/>
    <property type="gene ID" value="ENSCPOG00000012789.4"/>
</dbReference>
<feature type="compositionally biased region" description="Gly residues" evidence="15">
    <location>
        <begin position="627"/>
        <end position="638"/>
    </location>
</feature>
<gene>
    <name evidence="19" type="primary">CD6</name>
</gene>
<feature type="chain" id="PRO_5012109105" description="T-cell differentiation antigen CD6" evidence="17">
    <location>
        <begin position="21"/>
        <end position="670"/>
    </location>
</feature>
<reference evidence="20" key="1">
    <citation type="journal article" date="2011" name="Nature">
        <title>A high-resolution map of human evolutionary constraint using 29 mammals.</title>
        <authorList>
            <person name="Lindblad-Toh K."/>
            <person name="Garber M."/>
            <person name="Zuk O."/>
            <person name="Lin M.F."/>
            <person name="Parker B.J."/>
            <person name="Washietl S."/>
            <person name="Kheradpour P."/>
            <person name="Ernst J."/>
            <person name="Jordan G."/>
            <person name="Mauceli E."/>
            <person name="Ward L.D."/>
            <person name="Lowe C.B."/>
            <person name="Holloway A.K."/>
            <person name="Clamp M."/>
            <person name="Gnerre S."/>
            <person name="Alfoldi J."/>
            <person name="Beal K."/>
            <person name="Chang J."/>
            <person name="Clawson H."/>
            <person name="Cuff J."/>
            <person name="Di Palma F."/>
            <person name="Fitzgerald S."/>
            <person name="Flicek P."/>
            <person name="Guttman M."/>
            <person name="Hubisz M.J."/>
            <person name="Jaffe D.B."/>
            <person name="Jungreis I."/>
            <person name="Kent W.J."/>
            <person name="Kostka D."/>
            <person name="Lara M."/>
            <person name="Martins A.L."/>
            <person name="Massingham T."/>
            <person name="Moltke I."/>
            <person name="Raney B.J."/>
            <person name="Rasmussen M.D."/>
            <person name="Robinson J."/>
            <person name="Stark A."/>
            <person name="Vilella A.J."/>
            <person name="Wen J."/>
            <person name="Xie X."/>
            <person name="Zody M.C."/>
            <person name="Baldwin J."/>
            <person name="Bloom T."/>
            <person name="Chin C.W."/>
            <person name="Heiman D."/>
            <person name="Nicol R."/>
            <person name="Nusbaum C."/>
            <person name="Young S."/>
            <person name="Wilkinson J."/>
            <person name="Worley K.C."/>
            <person name="Kovar C.L."/>
            <person name="Muzny D.M."/>
            <person name="Gibbs R.A."/>
            <person name="Cree A."/>
            <person name="Dihn H.H."/>
            <person name="Fowler G."/>
            <person name="Jhangiani S."/>
            <person name="Joshi V."/>
            <person name="Lee S."/>
            <person name="Lewis L.R."/>
            <person name="Nazareth L.V."/>
            <person name="Okwuonu G."/>
            <person name="Santibanez J."/>
            <person name="Warren W.C."/>
            <person name="Mardis E.R."/>
            <person name="Weinstock G.M."/>
            <person name="Wilson R.K."/>
            <person name="Delehaunty K."/>
            <person name="Dooling D."/>
            <person name="Fronik C."/>
            <person name="Fulton L."/>
            <person name="Fulton B."/>
            <person name="Graves T."/>
            <person name="Minx P."/>
            <person name="Sodergren E."/>
            <person name="Birney E."/>
            <person name="Margulies E.H."/>
            <person name="Herrero J."/>
            <person name="Green E.D."/>
            <person name="Haussler D."/>
            <person name="Siepel A."/>
            <person name="Goldman N."/>
            <person name="Pollard K.S."/>
            <person name="Pedersen J.S."/>
            <person name="Lander E.S."/>
            <person name="Kellis M."/>
        </authorList>
    </citation>
    <scope>NUCLEOTIDE SEQUENCE [LARGE SCALE GENOMIC DNA]</scope>
    <source>
        <strain evidence="20">2N</strain>
    </source>
</reference>
<dbReference type="GO" id="GO:0002438">
    <property type="term" value="P:acute inflammatory response to antigenic stimulus"/>
    <property type="evidence" value="ECO:0007669"/>
    <property type="project" value="Ensembl"/>
</dbReference>
<dbReference type="FunCoup" id="A0A286XNC3">
    <property type="interactions" value="359"/>
</dbReference>
<name>A0A286XNC3_CAVPO</name>
<evidence type="ECO:0000256" key="5">
    <source>
        <dbReference type="ARBA" id="ARBA00022729"/>
    </source>
</evidence>
<dbReference type="OMA" id="SEQICQD"/>
<dbReference type="GO" id="GO:0001772">
    <property type="term" value="C:immunological synapse"/>
    <property type="evidence" value="ECO:0007669"/>
    <property type="project" value="Ensembl"/>
</dbReference>
<evidence type="ECO:0000256" key="14">
    <source>
        <dbReference type="PROSITE-ProRule" id="PRU00196"/>
    </source>
</evidence>
<evidence type="ECO:0000256" key="7">
    <source>
        <dbReference type="ARBA" id="ARBA00022889"/>
    </source>
</evidence>
<evidence type="ECO:0000256" key="11">
    <source>
        <dbReference type="ARBA" id="ARBA00023180"/>
    </source>
</evidence>
<feature type="transmembrane region" description="Helical" evidence="16">
    <location>
        <begin position="390"/>
        <end position="415"/>
    </location>
</feature>
<evidence type="ECO:0000259" key="18">
    <source>
        <dbReference type="PROSITE" id="PS50287"/>
    </source>
</evidence>
<keyword evidence="6" id="KW-0677">Repeat</keyword>
<dbReference type="InParanoid" id="A0A286XNC3"/>
<keyword evidence="10 14" id="KW-1015">Disulfide bond</keyword>
<keyword evidence="20" id="KW-1185">Reference proteome</keyword>
<dbReference type="PROSITE" id="PS50287">
    <property type="entry name" value="SRCR_2"/>
    <property type="match status" value="3"/>
</dbReference>
<accession>A0A286XNC3</accession>
<dbReference type="GO" id="GO:1900017">
    <property type="term" value="P:positive regulation of cytokine production involved in inflammatory response"/>
    <property type="evidence" value="ECO:0007669"/>
    <property type="project" value="Ensembl"/>
</dbReference>
<evidence type="ECO:0000256" key="1">
    <source>
        <dbReference type="ARBA" id="ARBA00004251"/>
    </source>
</evidence>
<dbReference type="PROSITE" id="PS00420">
    <property type="entry name" value="SRCR_1"/>
    <property type="match status" value="1"/>
</dbReference>
<evidence type="ECO:0000256" key="10">
    <source>
        <dbReference type="ARBA" id="ARBA00023157"/>
    </source>
</evidence>
<dbReference type="InterPro" id="IPR036772">
    <property type="entry name" value="SRCR-like_dom_sf"/>
</dbReference>
<dbReference type="InterPro" id="IPR001190">
    <property type="entry name" value="SRCR"/>
</dbReference>
<dbReference type="PANTHER" id="PTHR19331">
    <property type="entry name" value="SCAVENGER RECEPTOR DOMAIN-CONTAINING"/>
    <property type="match status" value="1"/>
</dbReference>
<feature type="disulfide bond" evidence="14">
    <location>
        <begin position="323"/>
        <end position="333"/>
    </location>
</feature>
<dbReference type="SMART" id="SM00202">
    <property type="entry name" value="SR"/>
    <property type="match status" value="3"/>
</dbReference>
<keyword evidence="8 16" id="KW-1133">Transmembrane helix</keyword>
<evidence type="ECO:0000256" key="4">
    <source>
        <dbReference type="ARBA" id="ARBA00022692"/>
    </source>
</evidence>
<dbReference type="GO" id="GO:0007157">
    <property type="term" value="P:heterophilic cell-cell adhesion via plasma membrane cell adhesion molecules"/>
    <property type="evidence" value="ECO:0007669"/>
    <property type="project" value="Ensembl"/>
</dbReference>
<protein>
    <recommendedName>
        <fullName evidence="13">T-cell differentiation antigen CD6</fullName>
    </recommendedName>
</protein>
<evidence type="ECO:0000256" key="13">
    <source>
        <dbReference type="ARBA" id="ARBA00068813"/>
    </source>
</evidence>
<dbReference type="PRINTS" id="PR00258">
    <property type="entry name" value="SPERACTRCPTR"/>
</dbReference>
<dbReference type="GO" id="GO:0042102">
    <property type="term" value="P:positive regulation of T cell proliferation"/>
    <property type="evidence" value="ECO:0007669"/>
    <property type="project" value="Ensembl"/>
</dbReference>
<feature type="compositionally biased region" description="Polar residues" evidence="15">
    <location>
        <begin position="597"/>
        <end position="614"/>
    </location>
</feature>
<dbReference type="FunFam" id="3.10.250.10:FF:000010">
    <property type="entry name" value="T-cell differentiation antigen CD6"/>
    <property type="match status" value="1"/>
</dbReference>
<reference evidence="19" key="3">
    <citation type="submission" date="2025-09" db="UniProtKB">
        <authorList>
            <consortium name="Ensembl"/>
        </authorList>
    </citation>
    <scope>IDENTIFICATION</scope>
    <source>
        <strain evidence="19">2N</strain>
    </source>
</reference>
<dbReference type="GO" id="GO:0031663">
    <property type="term" value="P:lipopolysaccharide-mediated signaling pathway"/>
    <property type="evidence" value="ECO:0007669"/>
    <property type="project" value="Ensembl"/>
</dbReference>
<evidence type="ECO:0000256" key="8">
    <source>
        <dbReference type="ARBA" id="ARBA00022989"/>
    </source>
</evidence>
<dbReference type="GO" id="GO:0042802">
    <property type="term" value="F:identical protein binding"/>
    <property type="evidence" value="ECO:0007669"/>
    <property type="project" value="Ensembl"/>
</dbReference>
<comment type="subcellular location">
    <subcellularLocation>
        <location evidence="1">Cell membrane</location>
        <topology evidence="1">Single-pass type I membrane protein</topology>
    </subcellularLocation>
</comment>
<dbReference type="GO" id="GO:0070891">
    <property type="term" value="F:lipoteichoic acid binding"/>
    <property type="evidence" value="ECO:0007669"/>
    <property type="project" value="Ensembl"/>
</dbReference>
<evidence type="ECO:0000256" key="15">
    <source>
        <dbReference type="SAM" id="MobiDB-lite"/>
    </source>
</evidence>
<keyword evidence="4 16" id="KW-0812">Transmembrane</keyword>
<dbReference type="Proteomes" id="UP000005447">
    <property type="component" value="Unassembled WGS sequence"/>
</dbReference>
<feature type="domain" description="SRCR" evidence="18">
    <location>
        <begin position="46"/>
        <end position="149"/>
    </location>
</feature>
<feature type="disulfide bond" evidence="14">
    <location>
        <begin position="223"/>
        <end position="233"/>
    </location>
</feature>
<dbReference type="PANTHER" id="PTHR19331:SF477">
    <property type="entry name" value="T-CELL DIFFERENTIATION ANTIGEN CD6"/>
    <property type="match status" value="1"/>
</dbReference>
<keyword evidence="5 17" id="KW-0732">Signal</keyword>
<keyword evidence="7" id="KW-0130">Cell adhesion</keyword>
<feature type="domain" description="SRCR" evidence="18">
    <location>
        <begin position="258"/>
        <end position="354"/>
    </location>
</feature>
<comment type="function">
    <text evidence="12">Cell adhesion molecule that mediates cell-cell contacts and regulates T-cell responses via its interaction with ALCAM/CD166. Contributes to signaling cascades triggered by activation of the TCR/CD3 complex. Functions as a costimulatory molecule; promotes T-cell activation and proliferation. Contributes to the formation and maturation of the immunological synapse. Functions as a calcium-dependent pattern receptor that binds and aggregates both Gram-positive and Gram-negative bacteria. Binds both lipopolysaccharide (LPS) from Gram-negative bacteria and lipoteichoic acid from Gram-positive bacteria. LPS binding leads to the activation of signaling cascades and down-stream MAP kinases. Mediates activation of the inflammatory response and the secretion of pro-inflammatory cytokines in response to LPS.</text>
</comment>
<evidence type="ECO:0000256" key="2">
    <source>
        <dbReference type="ARBA" id="ARBA00022475"/>
    </source>
</evidence>
<evidence type="ECO:0000256" key="16">
    <source>
        <dbReference type="SAM" id="Phobius"/>
    </source>
</evidence>
<dbReference type="GO" id="GO:0001530">
    <property type="term" value="F:lipopolysaccharide binding"/>
    <property type="evidence" value="ECO:0007669"/>
    <property type="project" value="Ensembl"/>
</dbReference>
<dbReference type="AlphaFoldDB" id="A0A286XNC3"/>
<dbReference type="GO" id="GO:0042101">
    <property type="term" value="C:T cell receptor complex"/>
    <property type="evidence" value="ECO:0007669"/>
    <property type="project" value="Ensembl"/>
</dbReference>
<sequence>MVSAMWLFLGLAGWLTAALSGLSLPTTATPGQHNVSIKALKPGFGVRLANRSSSCRGEVEVQLGALWAPACGVPWDYQAAEAVCRALGCGSAELTLEPEPATPVGNASTSNTTRGRALAVHCRGPAWGLCEVKEDACRGDAGPARVICADPPALRLVGGTSPCAGRVEMLERGVWGTVCDDAWDLEDAHVVCRQLGCGWAVEAVLGLRFPAGRGLIHRNTVNCTGDEEHLWDCEGQPGDGYCGHKEDAGVVCSEHQSWRLTGGSDHCEGQVEVHFRGVWSTVCDSQWYQPEADVLCRALGCGCMADRPPGQPHSLPGRMFYSCDGDEATPFLCTWRFNNSNLCSQSRAARVICSGSRTLYNLSASPVPSSIQPGTVGSSVPVETEKSRELLLLVPSLVLGILLLGALVTIAVILLRVKGKYALPVAGNHQHLLPSATPAGSNSYHVVPITVPKEEAPPPPALPPEALDSDSGSDYEHYDFSAQPPVALTTFYNSQRHRVMEEEAQQSRFQMPPLEEGLEELHTPPMLAALPGPCTTDTTPRDPGRPQGGSSGSSTSSGEDYCNSPKSRPPPWSPQAFSLELAGPPMPLPGGGVPAGDSSSTSSGEWYQNFQSPPKHQPTEQFECPGAGSGGVGRGTDGQWGVTLEVSSTLGGQWRAGGGWGGFPVAGRGI</sequence>
<evidence type="ECO:0000256" key="12">
    <source>
        <dbReference type="ARBA" id="ARBA00057255"/>
    </source>
</evidence>
<keyword evidence="11" id="KW-0325">Glycoprotein</keyword>
<feature type="domain" description="SRCR" evidence="18">
    <location>
        <begin position="154"/>
        <end position="253"/>
    </location>
</feature>
<dbReference type="SUPFAM" id="SSF56487">
    <property type="entry name" value="SRCR-like"/>
    <property type="match status" value="3"/>
</dbReference>
<dbReference type="Bgee" id="ENSCPOG00000012789">
    <property type="expression patterns" value="Expressed in adrenal gland and 3 other cell types or tissues"/>
</dbReference>
<evidence type="ECO:0000256" key="17">
    <source>
        <dbReference type="SAM" id="SignalP"/>
    </source>
</evidence>
<evidence type="ECO:0000313" key="20">
    <source>
        <dbReference type="Proteomes" id="UP000005447"/>
    </source>
</evidence>
<comment type="caution">
    <text evidence="14">Lacks conserved residue(s) required for the propagation of feature annotation.</text>
</comment>
<evidence type="ECO:0000256" key="6">
    <source>
        <dbReference type="ARBA" id="ARBA00022737"/>
    </source>
</evidence>
<reference evidence="19" key="2">
    <citation type="submission" date="2025-08" db="UniProtKB">
        <authorList>
            <consortium name="Ensembl"/>
        </authorList>
    </citation>
    <scope>IDENTIFICATION</scope>
    <source>
        <strain evidence="19">2N</strain>
    </source>
</reference>
<evidence type="ECO:0000256" key="3">
    <source>
        <dbReference type="ARBA" id="ARBA00022553"/>
    </source>
</evidence>
<dbReference type="STRING" id="10141.ENSCPOP00000026774"/>
<dbReference type="GO" id="GO:0001771">
    <property type="term" value="P:immunological synapse formation"/>
    <property type="evidence" value="ECO:0007669"/>
    <property type="project" value="Ensembl"/>
</dbReference>
<proteinExistence type="predicted"/>
<dbReference type="EMBL" id="AAKN02045305">
    <property type="status" value="NOT_ANNOTATED_CDS"/>
    <property type="molecule type" value="Genomic_DNA"/>
</dbReference>
<keyword evidence="3" id="KW-0597">Phosphoprotein</keyword>
<keyword evidence="9 16" id="KW-0472">Membrane</keyword>
<feature type="region of interest" description="Disordered" evidence="15">
    <location>
        <begin position="451"/>
        <end position="479"/>
    </location>
</feature>
<dbReference type="Pfam" id="PF00530">
    <property type="entry name" value="SRCR"/>
    <property type="match status" value="3"/>
</dbReference>